<proteinExistence type="predicted"/>
<accession>A0A9W6FZ61</accession>
<comment type="caution">
    <text evidence="1">The sequence shown here is derived from an EMBL/GenBank/DDBJ whole genome shotgun (WGS) entry which is preliminary data.</text>
</comment>
<dbReference type="Proteomes" id="UP001144352">
    <property type="component" value="Unassembled WGS sequence"/>
</dbReference>
<evidence type="ECO:0000313" key="1">
    <source>
        <dbReference type="EMBL" id="GLI37556.1"/>
    </source>
</evidence>
<sequence length="66" mass="7737">MRDISDERGFQEAVQRALKAMGEKVEAQSVSRRELVIKRLKEEIDRLRPHADRLLHGEPQNQKNND</sequence>
<dbReference type="RefSeq" id="WP_214185931.1">
    <property type="nucleotide sequence ID" value="NZ_BSDS01000001.1"/>
</dbReference>
<evidence type="ECO:0000313" key="2">
    <source>
        <dbReference type="Proteomes" id="UP001144352"/>
    </source>
</evidence>
<reference evidence="1" key="1">
    <citation type="submission" date="2022-12" db="EMBL/GenBank/DDBJ databases">
        <title>Reference genome sequencing for broad-spectrum identification of bacterial and archaeal isolates by mass spectrometry.</title>
        <authorList>
            <person name="Sekiguchi Y."/>
            <person name="Tourlousse D.M."/>
        </authorList>
    </citation>
    <scope>NUCLEOTIDE SEQUENCE</scope>
    <source>
        <strain evidence="1">H2</strain>
    </source>
</reference>
<name>A0A9W6FZ61_9BACT</name>
<organism evidence="1 2">
    <name type="scientific">Geobacter hydrogenophilus</name>
    <dbReference type="NCBI Taxonomy" id="40983"/>
    <lineage>
        <taxon>Bacteria</taxon>
        <taxon>Pseudomonadati</taxon>
        <taxon>Thermodesulfobacteriota</taxon>
        <taxon>Desulfuromonadia</taxon>
        <taxon>Geobacterales</taxon>
        <taxon>Geobacteraceae</taxon>
        <taxon>Geobacter</taxon>
    </lineage>
</organism>
<dbReference type="AlphaFoldDB" id="A0A9W6FZ61"/>
<dbReference type="EMBL" id="BSDS01000001">
    <property type="protein sequence ID" value="GLI37556.1"/>
    <property type="molecule type" value="Genomic_DNA"/>
</dbReference>
<protein>
    <submittedName>
        <fullName evidence="1">Uncharacterized protein</fullName>
    </submittedName>
</protein>
<keyword evidence="2" id="KW-1185">Reference proteome</keyword>
<gene>
    <name evidence="1" type="ORF">GHYDROH2_10570</name>
</gene>